<proteinExistence type="predicted"/>
<protein>
    <submittedName>
        <fullName evidence="1">HEAT repeat protein</fullName>
    </submittedName>
</protein>
<comment type="caution">
    <text evidence="1">The sequence shown here is derived from an EMBL/GenBank/DDBJ whole genome shotgun (WGS) entry which is preliminary data.</text>
</comment>
<dbReference type="Gene3D" id="1.25.10.10">
    <property type="entry name" value="Leucine-rich Repeat Variant"/>
    <property type="match status" value="1"/>
</dbReference>
<evidence type="ECO:0000313" key="2">
    <source>
        <dbReference type="Proteomes" id="UP000529783"/>
    </source>
</evidence>
<dbReference type="SUPFAM" id="SSF48371">
    <property type="entry name" value="ARM repeat"/>
    <property type="match status" value="1"/>
</dbReference>
<reference evidence="1 2" key="1">
    <citation type="submission" date="2020-07" db="EMBL/GenBank/DDBJ databases">
        <title>Sequencing the genomes of 1000 actinobacteria strains.</title>
        <authorList>
            <person name="Klenk H.-P."/>
        </authorList>
    </citation>
    <scope>NUCLEOTIDE SEQUENCE [LARGE SCALE GENOMIC DNA]</scope>
    <source>
        <strain evidence="1 2">DSM 40398</strain>
    </source>
</reference>
<organism evidence="1 2">
    <name type="scientific">Actinomadura luteofluorescens</name>
    <dbReference type="NCBI Taxonomy" id="46163"/>
    <lineage>
        <taxon>Bacteria</taxon>
        <taxon>Bacillati</taxon>
        <taxon>Actinomycetota</taxon>
        <taxon>Actinomycetes</taxon>
        <taxon>Streptosporangiales</taxon>
        <taxon>Thermomonosporaceae</taxon>
        <taxon>Actinomadura</taxon>
    </lineage>
</organism>
<dbReference type="RefSeq" id="WP_179845922.1">
    <property type="nucleotide sequence ID" value="NZ_JACCBA010000001.1"/>
</dbReference>
<dbReference type="AlphaFoldDB" id="A0A7Y9JJ82"/>
<accession>A0A7Y9JJ82</accession>
<dbReference type="EMBL" id="JACCBA010000001">
    <property type="protein sequence ID" value="NYD49134.1"/>
    <property type="molecule type" value="Genomic_DNA"/>
</dbReference>
<sequence length="117" mass="12377">MSDEAPRTGVSVELSERLSGAEPKVRELAAAQLGDLLIGACRGGLDTSPIVLPLVEALAREADSVVQEEIAHSLGHLVEYGTVPEAIVEPLRDCMPRLCPEAAAHVADVLEAARWEA</sequence>
<keyword evidence="2" id="KW-1185">Reference proteome</keyword>
<dbReference type="InterPro" id="IPR016024">
    <property type="entry name" value="ARM-type_fold"/>
</dbReference>
<evidence type="ECO:0000313" key="1">
    <source>
        <dbReference type="EMBL" id="NYD49134.1"/>
    </source>
</evidence>
<gene>
    <name evidence="1" type="ORF">BJY14_005117</name>
</gene>
<name>A0A7Y9JJ82_9ACTN</name>
<dbReference type="InterPro" id="IPR011989">
    <property type="entry name" value="ARM-like"/>
</dbReference>
<dbReference type="Proteomes" id="UP000529783">
    <property type="component" value="Unassembled WGS sequence"/>
</dbReference>